<dbReference type="InterPro" id="IPR002452">
    <property type="entry name" value="Alpha_tubulin"/>
</dbReference>
<dbReference type="Gene3D" id="1.10.287.600">
    <property type="entry name" value="Helix hairpin bin"/>
    <property type="match status" value="1"/>
</dbReference>
<evidence type="ECO:0000256" key="7">
    <source>
        <dbReference type="ARBA" id="ARBA00022801"/>
    </source>
</evidence>
<dbReference type="InterPro" id="IPR036525">
    <property type="entry name" value="Tubulin/FtsZ_GTPase_sf"/>
</dbReference>
<dbReference type="InterPro" id="IPR018316">
    <property type="entry name" value="Tubulin/FtsZ_2-layer-sand-dom"/>
</dbReference>
<dbReference type="SMART" id="SM00864">
    <property type="entry name" value="Tubulin"/>
    <property type="match status" value="1"/>
</dbReference>
<dbReference type="SUPFAM" id="SSF52490">
    <property type="entry name" value="Tubulin nucleotide-binding domain-like"/>
    <property type="match status" value="1"/>
</dbReference>
<dbReference type="jPOST" id="A0A0D9RTW7"/>
<dbReference type="STRING" id="60711.ENSCSAP00000012056"/>
<keyword evidence="8" id="KW-0342">GTP-binding</keyword>
<evidence type="ECO:0000256" key="5">
    <source>
        <dbReference type="ARBA" id="ARBA00022701"/>
    </source>
</evidence>
<sequence>KCECIFIHLGEAGVQTGNACWELYYLEHSIQLNSPMPSDKTTGPFQWARKFVSRAVFINLEPIVIDEVCTGTYHQLFHPEQLITDKEDAANNYACGDHDIGKIIGLVLDQSRKLVHQCTCLQGFLVFYSFGGETGSRFTSLVDYATKSKLKFSICPALQVSTAAVELYNSITTSTTLQHFDCAFMVDNEAIYGICCRNPNIEHPNYPNLNCFLSQIVSSITASLRFYGLTEFQTDLVTSSCILFSLVTYVLSSLLGIAEVTSAYFEPGNQAVKIVNHYGKYMVYSLLHCGNVVPKYVNTYCCSTNKTKCNTQFEDWCFTGLKVGINCQLPTVVPAGNLANIKRAACMLSNTIAIAEAWVCLHHKFDLNYANCSFVHWEVGEGMGEEAFSEGCEDTAAIEKDCEEVGVDSVEEKEEEH</sequence>
<evidence type="ECO:0000256" key="1">
    <source>
        <dbReference type="ARBA" id="ARBA00001946"/>
    </source>
</evidence>
<evidence type="ECO:0000256" key="9">
    <source>
        <dbReference type="ARBA" id="ARBA00023212"/>
    </source>
</evidence>
<dbReference type="GO" id="GO:0007017">
    <property type="term" value="P:microtubule-based process"/>
    <property type="evidence" value="ECO:0007669"/>
    <property type="project" value="InterPro"/>
</dbReference>
<dbReference type="InterPro" id="IPR008280">
    <property type="entry name" value="Tub_FtsZ_C"/>
</dbReference>
<dbReference type="eggNOG" id="KOG1376">
    <property type="taxonomic scope" value="Eukaryota"/>
</dbReference>
<comment type="catalytic activity">
    <reaction evidence="10">
        <text>GTP + H2O = GDP + phosphate + H(+)</text>
        <dbReference type="Rhea" id="RHEA:19669"/>
        <dbReference type="ChEBI" id="CHEBI:15377"/>
        <dbReference type="ChEBI" id="CHEBI:15378"/>
        <dbReference type="ChEBI" id="CHEBI:37565"/>
        <dbReference type="ChEBI" id="CHEBI:43474"/>
        <dbReference type="ChEBI" id="CHEBI:58189"/>
    </reaction>
    <physiologicalReaction direction="left-to-right" evidence="10">
        <dbReference type="Rhea" id="RHEA:19670"/>
    </physiologicalReaction>
</comment>
<dbReference type="GO" id="GO:0016787">
    <property type="term" value="F:hydrolase activity"/>
    <property type="evidence" value="ECO:0007669"/>
    <property type="project" value="UniProtKB-KW"/>
</dbReference>
<dbReference type="EMBL" id="AQIB01014288">
    <property type="status" value="NOT_ANNOTATED_CDS"/>
    <property type="molecule type" value="Genomic_DNA"/>
</dbReference>
<evidence type="ECO:0000256" key="4">
    <source>
        <dbReference type="ARBA" id="ARBA00022490"/>
    </source>
</evidence>
<dbReference type="PRINTS" id="PR01161">
    <property type="entry name" value="TUBULIN"/>
</dbReference>
<evidence type="ECO:0000256" key="6">
    <source>
        <dbReference type="ARBA" id="ARBA00022741"/>
    </source>
</evidence>
<dbReference type="AlphaFoldDB" id="A0A0D9RTW7"/>
<keyword evidence="13" id="KW-1185">Reference proteome</keyword>
<dbReference type="GeneTree" id="ENSGT00940000154457"/>
<dbReference type="Gene3D" id="3.40.50.1440">
    <property type="entry name" value="Tubulin/FtsZ, GTPase domain"/>
    <property type="match status" value="1"/>
</dbReference>
<dbReference type="InterPro" id="IPR003008">
    <property type="entry name" value="Tubulin_FtsZ_GTPase"/>
</dbReference>
<evidence type="ECO:0000313" key="12">
    <source>
        <dbReference type="Ensembl" id="ENSCSAP00000012056.1"/>
    </source>
</evidence>
<name>A0A0D9RTW7_CHLSB</name>
<dbReference type="InterPro" id="IPR037103">
    <property type="entry name" value="Tubulin/FtsZ-like_C"/>
</dbReference>
<evidence type="ECO:0000256" key="10">
    <source>
        <dbReference type="ARBA" id="ARBA00049117"/>
    </source>
</evidence>
<dbReference type="PRINTS" id="PR01162">
    <property type="entry name" value="ALPHATUBULIN"/>
</dbReference>
<organism evidence="12 13">
    <name type="scientific">Chlorocebus sabaeus</name>
    <name type="common">Green monkey</name>
    <name type="synonym">Simia sabaea</name>
    <dbReference type="NCBI Taxonomy" id="60711"/>
    <lineage>
        <taxon>Eukaryota</taxon>
        <taxon>Metazoa</taxon>
        <taxon>Chordata</taxon>
        <taxon>Craniata</taxon>
        <taxon>Vertebrata</taxon>
        <taxon>Euteleostomi</taxon>
        <taxon>Mammalia</taxon>
        <taxon>Eutheria</taxon>
        <taxon>Euarchontoglires</taxon>
        <taxon>Primates</taxon>
        <taxon>Haplorrhini</taxon>
        <taxon>Catarrhini</taxon>
        <taxon>Cercopithecidae</taxon>
        <taxon>Cercopithecinae</taxon>
        <taxon>Chlorocebus</taxon>
    </lineage>
</organism>
<dbReference type="PANTHER" id="PTHR11588">
    <property type="entry name" value="TUBULIN"/>
    <property type="match status" value="1"/>
</dbReference>
<dbReference type="GO" id="GO:0005874">
    <property type="term" value="C:microtubule"/>
    <property type="evidence" value="ECO:0007669"/>
    <property type="project" value="UniProtKB-KW"/>
</dbReference>
<dbReference type="InterPro" id="IPR023123">
    <property type="entry name" value="Tubulin_C"/>
</dbReference>
<evidence type="ECO:0000259" key="11">
    <source>
        <dbReference type="SMART" id="SM00864"/>
    </source>
</evidence>
<protein>
    <recommendedName>
        <fullName evidence="11">Tubulin/FtsZ GTPase domain-containing protein</fullName>
    </recommendedName>
</protein>
<evidence type="ECO:0000256" key="2">
    <source>
        <dbReference type="ARBA" id="ARBA00004245"/>
    </source>
</evidence>
<comment type="similarity">
    <text evidence="3">Belongs to the tubulin family.</text>
</comment>
<dbReference type="InterPro" id="IPR000217">
    <property type="entry name" value="Tubulin"/>
</dbReference>
<reference evidence="12" key="3">
    <citation type="submission" date="2025-09" db="UniProtKB">
        <authorList>
            <consortium name="Ensembl"/>
        </authorList>
    </citation>
    <scope>IDENTIFICATION</scope>
</reference>
<evidence type="ECO:0000313" key="13">
    <source>
        <dbReference type="Proteomes" id="UP000029965"/>
    </source>
</evidence>
<dbReference type="Proteomes" id="UP000029965">
    <property type="component" value="Chromosome 10"/>
</dbReference>
<comment type="cofactor">
    <cofactor evidence="1">
        <name>Mg(2+)</name>
        <dbReference type="ChEBI" id="CHEBI:18420"/>
    </cofactor>
</comment>
<keyword evidence="4" id="KW-0963">Cytoplasm</keyword>
<feature type="domain" description="Tubulin/FtsZ GTPase" evidence="11">
    <location>
        <begin position="42"/>
        <end position="228"/>
    </location>
</feature>
<dbReference type="GO" id="GO:0005525">
    <property type="term" value="F:GTP binding"/>
    <property type="evidence" value="ECO:0007669"/>
    <property type="project" value="UniProtKB-KW"/>
</dbReference>
<dbReference type="GO" id="GO:0005200">
    <property type="term" value="F:structural constituent of cytoskeleton"/>
    <property type="evidence" value="ECO:0007669"/>
    <property type="project" value="InterPro"/>
</dbReference>
<dbReference type="Pfam" id="PF03953">
    <property type="entry name" value="Tubulin_C"/>
    <property type="match status" value="1"/>
</dbReference>
<reference evidence="12" key="2">
    <citation type="submission" date="2025-08" db="UniProtKB">
        <authorList>
            <consortium name="Ensembl"/>
        </authorList>
    </citation>
    <scope>IDENTIFICATION</scope>
</reference>
<evidence type="ECO:0000256" key="3">
    <source>
        <dbReference type="ARBA" id="ARBA00009636"/>
    </source>
</evidence>
<comment type="subcellular location">
    <subcellularLocation>
        <location evidence="2">Cytoplasm</location>
        <location evidence="2">Cytoskeleton</location>
    </subcellularLocation>
</comment>
<dbReference type="SUPFAM" id="SSF55307">
    <property type="entry name" value="Tubulin C-terminal domain-like"/>
    <property type="match status" value="1"/>
</dbReference>
<keyword evidence="6" id="KW-0547">Nucleotide-binding</keyword>
<keyword evidence="7" id="KW-0378">Hydrolase</keyword>
<reference evidence="12 13" key="1">
    <citation type="submission" date="2014-03" db="EMBL/GenBank/DDBJ databases">
        <authorList>
            <person name="Warren W."/>
            <person name="Wilson R.K."/>
        </authorList>
    </citation>
    <scope>NUCLEOTIDE SEQUENCE</scope>
</reference>
<keyword evidence="9" id="KW-0206">Cytoskeleton</keyword>
<accession>A0A0D9RTW7</accession>
<dbReference type="Ensembl" id="ENSCSAT00000014076.1">
    <property type="protein sequence ID" value="ENSCSAP00000012056.1"/>
    <property type="gene ID" value="ENSCSAG00000015984.1"/>
</dbReference>
<proteinExistence type="inferred from homology"/>
<dbReference type="Gene3D" id="3.30.1330.20">
    <property type="entry name" value="Tubulin/FtsZ, C-terminal domain"/>
    <property type="match status" value="1"/>
</dbReference>
<dbReference type="Pfam" id="PF00091">
    <property type="entry name" value="Tubulin"/>
    <property type="match status" value="1"/>
</dbReference>
<evidence type="ECO:0000256" key="8">
    <source>
        <dbReference type="ARBA" id="ARBA00023134"/>
    </source>
</evidence>
<keyword evidence="5" id="KW-0493">Microtubule</keyword>